<evidence type="ECO:0000259" key="8">
    <source>
        <dbReference type="Pfam" id="PF06808"/>
    </source>
</evidence>
<dbReference type="InterPro" id="IPR010656">
    <property type="entry name" value="DctM"/>
</dbReference>
<keyword evidence="10" id="KW-1185">Reference proteome</keyword>
<evidence type="ECO:0000313" key="10">
    <source>
        <dbReference type="Proteomes" id="UP000193396"/>
    </source>
</evidence>
<feature type="transmembrane region" description="Helical" evidence="7">
    <location>
        <begin position="47"/>
        <end position="64"/>
    </location>
</feature>
<feature type="transmembrane region" description="Helical" evidence="7">
    <location>
        <begin position="169"/>
        <end position="192"/>
    </location>
</feature>
<comment type="caution">
    <text evidence="7">Lacks conserved residue(s) required for the propagation of feature annotation.</text>
</comment>
<feature type="transmembrane region" description="Helical" evidence="7">
    <location>
        <begin position="311"/>
        <end position="333"/>
    </location>
</feature>
<dbReference type="STRING" id="1293890.TALK_09925"/>
<reference evidence="9 10" key="1">
    <citation type="submission" date="2014-03" db="EMBL/GenBank/DDBJ databases">
        <title>The draft genome sequence of Thalassospira alkalitolerans JCM 18968.</title>
        <authorList>
            <person name="Lai Q."/>
            <person name="Shao Z."/>
        </authorList>
    </citation>
    <scope>NUCLEOTIDE SEQUENCE [LARGE SCALE GENOMIC DNA]</scope>
    <source>
        <strain evidence="9 10">JCM 18968</strain>
    </source>
</reference>
<comment type="similarity">
    <text evidence="7">Belongs to the TRAP transporter large permease family.</text>
</comment>
<feature type="transmembrane region" description="Helical" evidence="7">
    <location>
        <begin position="398"/>
        <end position="422"/>
    </location>
</feature>
<feature type="transmembrane region" description="Helical" evidence="7">
    <location>
        <begin position="269"/>
        <end position="291"/>
    </location>
</feature>
<dbReference type="GO" id="GO:0005886">
    <property type="term" value="C:plasma membrane"/>
    <property type="evidence" value="ECO:0007669"/>
    <property type="project" value="UniProtKB-SubCell"/>
</dbReference>
<comment type="subunit">
    <text evidence="7">The complex comprises the extracytoplasmic solute receptor protein and the two transmembrane proteins.</text>
</comment>
<keyword evidence="7" id="KW-0813">Transport</keyword>
<comment type="caution">
    <text evidence="9">The sequence shown here is derived from an EMBL/GenBank/DDBJ whole genome shotgun (WGS) entry which is preliminary data.</text>
</comment>
<dbReference type="PANTHER" id="PTHR33362">
    <property type="entry name" value="SIALIC ACID TRAP TRANSPORTER PERMEASE PROTEIN SIAT-RELATED"/>
    <property type="match status" value="1"/>
</dbReference>
<dbReference type="PIRSF" id="PIRSF006066">
    <property type="entry name" value="HI0050"/>
    <property type="match status" value="1"/>
</dbReference>
<dbReference type="Proteomes" id="UP000193396">
    <property type="component" value="Unassembled WGS sequence"/>
</dbReference>
<dbReference type="PANTHER" id="PTHR33362:SF3">
    <property type="entry name" value="SIALIC ACID TRAP TRANSPORTER PERMEASE PROTEIN SIAT"/>
    <property type="match status" value="1"/>
</dbReference>
<feature type="transmembrane region" description="Helical" evidence="7">
    <location>
        <begin position="84"/>
        <end position="103"/>
    </location>
</feature>
<dbReference type="RefSeq" id="WP_085618372.1">
    <property type="nucleotide sequence ID" value="NZ_JBLXCG010000010.1"/>
</dbReference>
<gene>
    <name evidence="9" type="ORF">TALK_09925</name>
</gene>
<dbReference type="Pfam" id="PF06808">
    <property type="entry name" value="DctM"/>
    <property type="match status" value="1"/>
</dbReference>
<comment type="function">
    <text evidence="7">Part of the tripartite ATP-independent periplasmic (TRAP) transport system.</text>
</comment>
<evidence type="ECO:0000256" key="1">
    <source>
        <dbReference type="ARBA" id="ARBA00004429"/>
    </source>
</evidence>
<dbReference type="GO" id="GO:0022857">
    <property type="term" value="F:transmembrane transporter activity"/>
    <property type="evidence" value="ECO:0007669"/>
    <property type="project" value="UniProtKB-UniRule"/>
</dbReference>
<dbReference type="NCBIfam" id="TIGR00786">
    <property type="entry name" value="dctM"/>
    <property type="match status" value="1"/>
</dbReference>
<evidence type="ECO:0000256" key="4">
    <source>
        <dbReference type="ARBA" id="ARBA00022692"/>
    </source>
</evidence>
<proteinExistence type="inferred from homology"/>
<dbReference type="EMBL" id="JFKB01000006">
    <property type="protein sequence ID" value="OSQ47928.1"/>
    <property type="molecule type" value="Genomic_DNA"/>
</dbReference>
<keyword evidence="2" id="KW-1003">Cell membrane</keyword>
<feature type="transmembrane region" description="Helical" evidence="7">
    <location>
        <begin position="134"/>
        <end position="157"/>
    </location>
</feature>
<protein>
    <recommendedName>
        <fullName evidence="7">TRAP transporter large permease protein</fullName>
    </recommendedName>
</protein>
<evidence type="ECO:0000313" key="9">
    <source>
        <dbReference type="EMBL" id="OSQ47928.1"/>
    </source>
</evidence>
<organism evidence="9 10">
    <name type="scientific">Thalassospira alkalitolerans</name>
    <dbReference type="NCBI Taxonomy" id="1293890"/>
    <lineage>
        <taxon>Bacteria</taxon>
        <taxon>Pseudomonadati</taxon>
        <taxon>Pseudomonadota</taxon>
        <taxon>Alphaproteobacteria</taxon>
        <taxon>Rhodospirillales</taxon>
        <taxon>Thalassospiraceae</taxon>
        <taxon>Thalassospira</taxon>
    </lineage>
</organism>
<dbReference type="OrthoDB" id="7824289at2"/>
<evidence type="ECO:0000256" key="7">
    <source>
        <dbReference type="RuleBase" id="RU369079"/>
    </source>
</evidence>
<feature type="transmembrane region" description="Helical" evidence="7">
    <location>
        <begin position="212"/>
        <end position="233"/>
    </location>
</feature>
<keyword evidence="6 7" id="KW-0472">Membrane</keyword>
<comment type="subcellular location">
    <subcellularLocation>
        <location evidence="1 7">Cell inner membrane</location>
        <topology evidence="1 7">Multi-pass membrane protein</topology>
    </subcellularLocation>
</comment>
<feature type="transmembrane region" description="Helical" evidence="7">
    <location>
        <begin position="240"/>
        <end position="257"/>
    </location>
</feature>
<evidence type="ECO:0000256" key="6">
    <source>
        <dbReference type="ARBA" id="ARBA00023136"/>
    </source>
</evidence>
<name>A0A1Y2LB66_9PROT</name>
<keyword evidence="5 7" id="KW-1133">Transmembrane helix</keyword>
<evidence type="ECO:0000256" key="5">
    <source>
        <dbReference type="ARBA" id="ARBA00022989"/>
    </source>
</evidence>
<feature type="domain" description="TRAP C4-dicarboxylate transport system permease DctM subunit" evidence="8">
    <location>
        <begin position="7"/>
        <end position="414"/>
    </location>
</feature>
<dbReference type="InterPro" id="IPR004681">
    <property type="entry name" value="TRAP_DctM"/>
</dbReference>
<evidence type="ECO:0000256" key="2">
    <source>
        <dbReference type="ARBA" id="ARBA00022475"/>
    </source>
</evidence>
<dbReference type="AlphaFoldDB" id="A0A1Y2LB66"/>
<keyword evidence="4 7" id="KW-0812">Transmembrane</keyword>
<feature type="transmembrane region" description="Helical" evidence="7">
    <location>
        <begin position="353"/>
        <end position="378"/>
    </location>
</feature>
<accession>A0A1Y2LB66</accession>
<keyword evidence="3 7" id="KW-0997">Cell inner membrane</keyword>
<sequence length="425" mass="44872">MTVAIILLLLIVLLLTGMPLAFAMGVTTTVYLYVTGIDAGMLAQRMTASIDSFLILAIPFFYLAGELMNACRLTERIINMSRALVGHIHGGLAQVNIFASMIFSGMSGSATADTTALGSVLIPAMKKEGYPAPFSAAVTVASALVGPMIPPSVALVIYGTLANVSIGRLLIAGVIPGVVIIASQMIFTYFIARKRGYPRYERASLREVGKSISQGGPALLFPVIIVGGILLGVFSPTEAAAVAVLYGLVLGLLYRHMNLKQLGKVLVDVGLGSCRILLIVAASAAFSWVMVRENVPQSIGDAISTISSEPLIVLGIILIVLILVGLFMVASSAEIVLTPILVPVVMQFGIDPVHFGVLMVFTLIIGGATPPVGILMFIAQDIAKISHAQMVRAMIPFYIPLFAAVVLLAVFPQITLFLPNFIFGS</sequence>
<evidence type="ECO:0000256" key="3">
    <source>
        <dbReference type="ARBA" id="ARBA00022519"/>
    </source>
</evidence>